<evidence type="ECO:0000313" key="10">
    <source>
        <dbReference type="Proteomes" id="UP000281738"/>
    </source>
</evidence>
<dbReference type="InterPro" id="IPR000620">
    <property type="entry name" value="EamA_dom"/>
</dbReference>
<keyword evidence="4 7" id="KW-1133">Transmembrane helix</keyword>
<feature type="transmembrane region" description="Helical" evidence="7">
    <location>
        <begin position="125"/>
        <end position="144"/>
    </location>
</feature>
<evidence type="ECO:0000256" key="7">
    <source>
        <dbReference type="SAM" id="Phobius"/>
    </source>
</evidence>
<keyword evidence="10" id="KW-1185">Reference proteome</keyword>
<feature type="region of interest" description="Disordered" evidence="6">
    <location>
        <begin position="1"/>
        <end position="29"/>
    </location>
</feature>
<organism evidence="9 10">
    <name type="scientific">Nocardioides aurantiacus</name>
    <dbReference type="NCBI Taxonomy" id="86796"/>
    <lineage>
        <taxon>Bacteria</taxon>
        <taxon>Bacillati</taxon>
        <taxon>Actinomycetota</taxon>
        <taxon>Actinomycetes</taxon>
        <taxon>Propionibacteriales</taxon>
        <taxon>Nocardioidaceae</taxon>
        <taxon>Nocardioides</taxon>
    </lineage>
</organism>
<gene>
    <name evidence="9" type="ORF">EDD33_2954</name>
</gene>
<feature type="compositionally biased region" description="Low complexity" evidence="6">
    <location>
        <begin position="341"/>
        <end position="358"/>
    </location>
</feature>
<comment type="subcellular location">
    <subcellularLocation>
        <location evidence="1">Membrane</location>
        <topology evidence="1">Multi-pass membrane protein</topology>
    </subcellularLocation>
</comment>
<feature type="transmembrane region" description="Helical" evidence="7">
    <location>
        <begin position="215"/>
        <end position="236"/>
    </location>
</feature>
<feature type="transmembrane region" description="Helical" evidence="7">
    <location>
        <begin position="256"/>
        <end position="279"/>
    </location>
</feature>
<dbReference type="PANTHER" id="PTHR32322:SF2">
    <property type="entry name" value="EAMA DOMAIN-CONTAINING PROTEIN"/>
    <property type="match status" value="1"/>
</dbReference>
<dbReference type="OrthoDB" id="154915at2"/>
<keyword evidence="3 7" id="KW-0812">Transmembrane</keyword>
<feature type="transmembrane region" description="Helical" evidence="7">
    <location>
        <begin position="183"/>
        <end position="203"/>
    </location>
</feature>
<dbReference type="Pfam" id="PF00892">
    <property type="entry name" value="EamA"/>
    <property type="match status" value="2"/>
</dbReference>
<evidence type="ECO:0000256" key="3">
    <source>
        <dbReference type="ARBA" id="ARBA00022692"/>
    </source>
</evidence>
<proteinExistence type="inferred from homology"/>
<dbReference type="InterPro" id="IPR050638">
    <property type="entry name" value="AA-Vitamin_Transporters"/>
</dbReference>
<sequence length="375" mass="37973">MALPETLPGTPSGTRPDARGDARPSGRGRGLAGGGLLVALVSAATFGTSGPFAKSLLETGWTPGSTVFLRIAGAALLLLVPTVRALSGRWHLLRGSWRQVLVYGAMAVALPQLAFFYAVDTLSVGVALLLEYLGLVLVVAYQAVVRRRWPALPTLAGIVLAVSGLTLVLDLPSLLQGGQVEVSGVGVAWGLLAALGLASYFVMSGASHDDALPPLALAGSGLVVAAVGFGVLGLLGVLPMTFRTDDVELAGAVLPWWVPVLELGAVAAATAYVTGIVAARLLGAKVASFVGLSEVLFAVLFAWLLLGQLPGLVQLAGGLLILGGVVVVRLEEPDGPSAGDEPVVAGSGGAPVPVAVEPVEARRGPRAHGADDPGR</sequence>
<dbReference type="PANTHER" id="PTHR32322">
    <property type="entry name" value="INNER MEMBRANE TRANSPORTER"/>
    <property type="match status" value="1"/>
</dbReference>
<accession>A0A3N2CX00</accession>
<feature type="domain" description="EamA" evidence="8">
    <location>
        <begin position="35"/>
        <end position="169"/>
    </location>
</feature>
<keyword evidence="5 7" id="KW-0472">Membrane</keyword>
<evidence type="ECO:0000256" key="6">
    <source>
        <dbReference type="SAM" id="MobiDB-lite"/>
    </source>
</evidence>
<dbReference type="AlphaFoldDB" id="A0A3N2CX00"/>
<dbReference type="GO" id="GO:0016020">
    <property type="term" value="C:membrane"/>
    <property type="evidence" value="ECO:0007669"/>
    <property type="project" value="UniProtKB-SubCell"/>
</dbReference>
<reference evidence="9 10" key="1">
    <citation type="submission" date="2018-11" db="EMBL/GenBank/DDBJ databases">
        <title>Sequencing the genomes of 1000 actinobacteria strains.</title>
        <authorList>
            <person name="Klenk H.-P."/>
        </authorList>
    </citation>
    <scope>NUCLEOTIDE SEQUENCE [LARGE SCALE GENOMIC DNA]</scope>
    <source>
        <strain evidence="9 10">DSM 12652</strain>
    </source>
</reference>
<evidence type="ECO:0000313" key="9">
    <source>
        <dbReference type="EMBL" id="ROR92070.1"/>
    </source>
</evidence>
<feature type="domain" description="EamA" evidence="8">
    <location>
        <begin position="186"/>
        <end position="328"/>
    </location>
</feature>
<feature type="transmembrane region" description="Helical" evidence="7">
    <location>
        <begin position="312"/>
        <end position="330"/>
    </location>
</feature>
<name>A0A3N2CX00_9ACTN</name>
<feature type="transmembrane region" description="Helical" evidence="7">
    <location>
        <begin position="151"/>
        <end position="171"/>
    </location>
</feature>
<feature type="transmembrane region" description="Helical" evidence="7">
    <location>
        <begin position="67"/>
        <end position="88"/>
    </location>
</feature>
<evidence type="ECO:0000259" key="8">
    <source>
        <dbReference type="Pfam" id="PF00892"/>
    </source>
</evidence>
<feature type="compositionally biased region" description="Basic and acidic residues" evidence="6">
    <location>
        <begin position="359"/>
        <end position="375"/>
    </location>
</feature>
<dbReference type="InterPro" id="IPR037185">
    <property type="entry name" value="EmrE-like"/>
</dbReference>
<feature type="region of interest" description="Disordered" evidence="6">
    <location>
        <begin position="335"/>
        <end position="375"/>
    </location>
</feature>
<dbReference type="RefSeq" id="WP_123391685.1">
    <property type="nucleotide sequence ID" value="NZ_RKHO01000001.1"/>
</dbReference>
<feature type="transmembrane region" description="Helical" evidence="7">
    <location>
        <begin position="30"/>
        <end position="47"/>
    </location>
</feature>
<evidence type="ECO:0000256" key="2">
    <source>
        <dbReference type="ARBA" id="ARBA00007362"/>
    </source>
</evidence>
<feature type="transmembrane region" description="Helical" evidence="7">
    <location>
        <begin position="100"/>
        <end position="119"/>
    </location>
</feature>
<evidence type="ECO:0000256" key="5">
    <source>
        <dbReference type="ARBA" id="ARBA00023136"/>
    </source>
</evidence>
<dbReference type="SUPFAM" id="SSF103481">
    <property type="entry name" value="Multidrug resistance efflux transporter EmrE"/>
    <property type="match status" value="2"/>
</dbReference>
<feature type="transmembrane region" description="Helical" evidence="7">
    <location>
        <begin position="286"/>
        <end position="306"/>
    </location>
</feature>
<protein>
    <submittedName>
        <fullName evidence="9">Threonine/homoserine efflux transporter RhtA</fullName>
    </submittedName>
</protein>
<dbReference type="Proteomes" id="UP000281738">
    <property type="component" value="Unassembled WGS sequence"/>
</dbReference>
<comment type="caution">
    <text evidence="9">The sequence shown here is derived from an EMBL/GenBank/DDBJ whole genome shotgun (WGS) entry which is preliminary data.</text>
</comment>
<comment type="similarity">
    <text evidence="2">Belongs to the EamA transporter family.</text>
</comment>
<dbReference type="EMBL" id="RKHO01000001">
    <property type="protein sequence ID" value="ROR92070.1"/>
    <property type="molecule type" value="Genomic_DNA"/>
</dbReference>
<evidence type="ECO:0000256" key="4">
    <source>
        <dbReference type="ARBA" id="ARBA00022989"/>
    </source>
</evidence>
<evidence type="ECO:0000256" key="1">
    <source>
        <dbReference type="ARBA" id="ARBA00004141"/>
    </source>
</evidence>